<dbReference type="Proteomes" id="UP000261600">
    <property type="component" value="Unplaced"/>
</dbReference>
<protein>
    <submittedName>
        <fullName evidence="2">Uncharacterized protein</fullName>
    </submittedName>
</protein>
<organism evidence="2 3">
    <name type="scientific">Monopterus albus</name>
    <name type="common">Swamp eel</name>
    <dbReference type="NCBI Taxonomy" id="43700"/>
    <lineage>
        <taxon>Eukaryota</taxon>
        <taxon>Metazoa</taxon>
        <taxon>Chordata</taxon>
        <taxon>Craniata</taxon>
        <taxon>Vertebrata</taxon>
        <taxon>Euteleostomi</taxon>
        <taxon>Actinopterygii</taxon>
        <taxon>Neopterygii</taxon>
        <taxon>Teleostei</taxon>
        <taxon>Neoteleostei</taxon>
        <taxon>Acanthomorphata</taxon>
        <taxon>Anabantaria</taxon>
        <taxon>Synbranchiformes</taxon>
        <taxon>Synbranchidae</taxon>
        <taxon>Monopterus</taxon>
    </lineage>
</organism>
<keyword evidence="1" id="KW-0472">Membrane</keyword>
<evidence type="ECO:0000256" key="1">
    <source>
        <dbReference type="SAM" id="Phobius"/>
    </source>
</evidence>
<accession>A0A3Q3IED6</accession>
<feature type="transmembrane region" description="Helical" evidence="1">
    <location>
        <begin position="266"/>
        <end position="287"/>
    </location>
</feature>
<dbReference type="AlphaFoldDB" id="A0A3Q3IED6"/>
<name>A0A3Q3IED6_MONAL</name>
<feature type="transmembrane region" description="Helical" evidence="1">
    <location>
        <begin position="40"/>
        <end position="67"/>
    </location>
</feature>
<reference evidence="2" key="2">
    <citation type="submission" date="2025-09" db="UniProtKB">
        <authorList>
            <consortium name="Ensembl"/>
        </authorList>
    </citation>
    <scope>IDENTIFICATION</scope>
</reference>
<keyword evidence="3" id="KW-1185">Reference proteome</keyword>
<reference evidence="2" key="1">
    <citation type="submission" date="2025-08" db="UniProtKB">
        <authorList>
            <consortium name="Ensembl"/>
        </authorList>
    </citation>
    <scope>IDENTIFICATION</scope>
</reference>
<sequence>WWQHGTEAELPQRHLGVQEQQTGELTGKNRHLIYKEDAVVRLYCVGLGILSSMALGTGLYAFLFYLVRHSDDGGGGVSISLWTIVTKVRMEAGMWVSACYTLAVHTVGKNRLLYRASWLCEPDPDDRDHGSFEGMRYHSWSAQVTLNVRNIKPCHLYWFFQIPSPLFDLAENACEHFPVPLWASFGATLTGKAVIKMYILKLFVILTFSTHTVEQMVSLNRAVPLLGAALQKPFREYLEAQEAKLHHGAGEGIPTEKWLSWLFEKVVVMMVCFFVCSIVNAMAPSYAKHKQQEKHSQGKME</sequence>
<evidence type="ECO:0000313" key="3">
    <source>
        <dbReference type="Proteomes" id="UP000261600"/>
    </source>
</evidence>
<dbReference type="Ensembl" id="ENSMALT00000002598.1">
    <property type="protein sequence ID" value="ENSMALP00000002527.1"/>
    <property type="gene ID" value="ENSMALG00000001885.1"/>
</dbReference>
<dbReference type="STRING" id="43700.ENSMALP00000002527"/>
<evidence type="ECO:0000313" key="2">
    <source>
        <dbReference type="Ensembl" id="ENSMALP00000002527.1"/>
    </source>
</evidence>
<keyword evidence="1" id="KW-0812">Transmembrane</keyword>
<keyword evidence="1" id="KW-1133">Transmembrane helix</keyword>
<proteinExistence type="predicted"/>